<sequence>MGVLPSNPVSAVYRLTPMRSITIKFMRTMPSLLLLCLLPISGCSGFFYKDSTTTPGTGTSATNYAFVANTGSNTVSGFGISTTGALAALSGSPLTLQLPPTALVVSRDNKFLWVGTVSAIYGYSIAADGTLAALSGGNAIANAICSDMQVSPDGKWMMVLSGSGDSIALFSVNADGTLSPGPNSGIGFTAKGTVIPKQLKIAPSGAFVVAAMGTAGELVFSFNTTTGALALLTQTLPPDATSDNGIAIDSTSTYLYEARSGTNPGLVVNTVSSNGNLTPTTATTYAAGTQPYAVALDNTSKYAYVANRTDGTISGYAIGTNAALTAVSGSPFSSGVAVQSLGADSTGKWLLAASYNGAPDLSLYGFDATNLGRLYAVSSAATGTNASILALSH</sequence>
<dbReference type="HOGENOM" id="CLU_721140_0_0_0"/>
<accession>I3ZCZ0</accession>
<keyword evidence="2" id="KW-0119">Carbohydrate metabolism</keyword>
<dbReference type="Pfam" id="PF10282">
    <property type="entry name" value="Lactonase"/>
    <property type="match status" value="2"/>
</dbReference>
<dbReference type="Proteomes" id="UP000006056">
    <property type="component" value="Chromosome"/>
</dbReference>
<keyword evidence="4" id="KW-1185">Reference proteome</keyword>
<dbReference type="GO" id="GO:0006006">
    <property type="term" value="P:glucose metabolic process"/>
    <property type="evidence" value="ECO:0007669"/>
    <property type="project" value="UniProtKB-KW"/>
</dbReference>
<dbReference type="EMBL" id="CP003379">
    <property type="protein sequence ID" value="AFL87108.1"/>
    <property type="molecule type" value="Genomic_DNA"/>
</dbReference>
<dbReference type="InterPro" id="IPR011045">
    <property type="entry name" value="N2O_reductase_N"/>
</dbReference>
<dbReference type="Gene3D" id="2.130.10.10">
    <property type="entry name" value="YVTN repeat-like/Quinoprotein amine dehydrogenase"/>
    <property type="match status" value="3"/>
</dbReference>
<evidence type="ECO:0000313" key="3">
    <source>
        <dbReference type="EMBL" id="AFL87108.1"/>
    </source>
</evidence>
<dbReference type="InterPro" id="IPR050282">
    <property type="entry name" value="Cycloisomerase_2"/>
</dbReference>
<dbReference type="AlphaFoldDB" id="I3ZCZ0"/>
<dbReference type="STRING" id="926566.Terro_0776"/>
<proteinExistence type="inferred from homology"/>
<protein>
    <submittedName>
        <fullName evidence="3">3-carboxy-cis,cis-muconate lactonizing enzyme</fullName>
    </submittedName>
</protein>
<dbReference type="KEGG" id="trs:Terro_0776"/>
<dbReference type="GO" id="GO:0017057">
    <property type="term" value="F:6-phosphogluconolactonase activity"/>
    <property type="evidence" value="ECO:0007669"/>
    <property type="project" value="TreeGrafter"/>
</dbReference>
<dbReference type="SUPFAM" id="SSF50974">
    <property type="entry name" value="Nitrous oxide reductase, N-terminal domain"/>
    <property type="match status" value="1"/>
</dbReference>
<dbReference type="InterPro" id="IPR015943">
    <property type="entry name" value="WD40/YVTN_repeat-like_dom_sf"/>
</dbReference>
<gene>
    <name evidence="3" type="ordered locus">Terro_0776</name>
</gene>
<keyword evidence="2" id="KW-0313">Glucose metabolism</keyword>
<dbReference type="eggNOG" id="COG2706">
    <property type="taxonomic scope" value="Bacteria"/>
</dbReference>
<evidence type="ECO:0000256" key="2">
    <source>
        <dbReference type="ARBA" id="ARBA00022526"/>
    </source>
</evidence>
<dbReference type="PANTHER" id="PTHR30344">
    <property type="entry name" value="6-PHOSPHOGLUCONOLACTONASE-RELATED"/>
    <property type="match status" value="1"/>
</dbReference>
<name>I3ZCZ0_TERRK</name>
<reference evidence="3 4" key="1">
    <citation type="submission" date="2012-06" db="EMBL/GenBank/DDBJ databases">
        <title>Complete genome of Terriglobus roseus DSM 18391.</title>
        <authorList>
            <consortium name="US DOE Joint Genome Institute (JGI-PGF)"/>
            <person name="Lucas S."/>
            <person name="Copeland A."/>
            <person name="Lapidus A."/>
            <person name="Glavina del Rio T."/>
            <person name="Dalin E."/>
            <person name="Tice H."/>
            <person name="Bruce D."/>
            <person name="Goodwin L."/>
            <person name="Pitluck S."/>
            <person name="Peters L."/>
            <person name="Mikhailova N."/>
            <person name="Munk A.C.C."/>
            <person name="Kyrpides N."/>
            <person name="Mavromatis K."/>
            <person name="Ivanova N."/>
            <person name="Brettin T."/>
            <person name="Detter J.C."/>
            <person name="Han C."/>
            <person name="Larimer F."/>
            <person name="Land M."/>
            <person name="Hauser L."/>
            <person name="Markowitz V."/>
            <person name="Cheng J.-F."/>
            <person name="Hugenholtz P."/>
            <person name="Woyke T."/>
            <person name="Wu D."/>
            <person name="Brambilla E."/>
            <person name="Klenk H.-P."/>
            <person name="Eisen J.A."/>
        </authorList>
    </citation>
    <scope>NUCLEOTIDE SEQUENCE [LARGE SCALE GENOMIC DNA]</scope>
    <source>
        <strain evidence="4">DSM 18391 / NRRL B-41598 / KBS 63</strain>
    </source>
</reference>
<dbReference type="InterPro" id="IPR019405">
    <property type="entry name" value="Lactonase_7-beta_prop"/>
</dbReference>
<evidence type="ECO:0000256" key="1">
    <source>
        <dbReference type="ARBA" id="ARBA00005564"/>
    </source>
</evidence>
<comment type="similarity">
    <text evidence="1">Belongs to the cycloisomerase 2 family.</text>
</comment>
<organism evidence="3 4">
    <name type="scientific">Terriglobus roseus (strain DSM 18391 / NRRL B-41598 / KBS 63)</name>
    <dbReference type="NCBI Taxonomy" id="926566"/>
    <lineage>
        <taxon>Bacteria</taxon>
        <taxon>Pseudomonadati</taxon>
        <taxon>Acidobacteriota</taxon>
        <taxon>Terriglobia</taxon>
        <taxon>Terriglobales</taxon>
        <taxon>Acidobacteriaceae</taxon>
        <taxon>Terriglobus</taxon>
    </lineage>
</organism>
<dbReference type="PANTHER" id="PTHR30344:SF1">
    <property type="entry name" value="6-PHOSPHOGLUCONOLACTONASE"/>
    <property type="match status" value="1"/>
</dbReference>
<evidence type="ECO:0000313" key="4">
    <source>
        <dbReference type="Proteomes" id="UP000006056"/>
    </source>
</evidence>